<dbReference type="EMBL" id="HBFC01010685">
    <property type="protein sequence ID" value="CAD8703501.1"/>
    <property type="molecule type" value="Transcribed_RNA"/>
</dbReference>
<dbReference type="AlphaFoldDB" id="A0A7S0X5R9"/>
<dbReference type="PANTHER" id="PTHR36978:SF4">
    <property type="entry name" value="P-LOOP CONTAINING NUCLEOSIDE TRIPHOSPHATE HYDROLASE PROTEIN"/>
    <property type="match status" value="1"/>
</dbReference>
<evidence type="ECO:0000313" key="1">
    <source>
        <dbReference type="EMBL" id="CAD8703501.1"/>
    </source>
</evidence>
<dbReference type="Gene3D" id="3.40.50.300">
    <property type="entry name" value="P-loop containing nucleotide triphosphate hydrolases"/>
    <property type="match status" value="1"/>
</dbReference>
<dbReference type="InterPro" id="IPR027417">
    <property type="entry name" value="P-loop_NTPase"/>
</dbReference>
<dbReference type="PANTHER" id="PTHR36978">
    <property type="entry name" value="P-LOOP CONTAINING NUCLEOTIDE TRIPHOSPHATE HYDROLASE"/>
    <property type="match status" value="1"/>
</dbReference>
<protein>
    <recommendedName>
        <fullName evidence="2">Sulfotransferase</fullName>
    </recommendedName>
</protein>
<reference evidence="1" key="1">
    <citation type="submission" date="2021-01" db="EMBL/GenBank/DDBJ databases">
        <authorList>
            <person name="Corre E."/>
            <person name="Pelletier E."/>
            <person name="Niang G."/>
            <person name="Scheremetjew M."/>
            <person name="Finn R."/>
            <person name="Kale V."/>
            <person name="Holt S."/>
            <person name="Cochrane G."/>
            <person name="Meng A."/>
            <person name="Brown T."/>
            <person name="Cohen L."/>
        </authorList>
    </citation>
    <scope>NUCLEOTIDE SEQUENCE</scope>
    <source>
        <strain evidence="1">SL-175</strain>
    </source>
</reference>
<gene>
    <name evidence="1" type="ORF">MANT1106_LOCUS6183</name>
</gene>
<proteinExistence type="predicted"/>
<sequence length="294" mass="32113">MATREPQTLSWRAPAVLTRLVFVSVAAAASLANVAVAATLGAKGGLPPTMGTPIMVVGMPKAGTSTIAAYFQCGNVKSSHYQCVGNEYCGVCIDRNVKAGVPPFANCGDYDVYSQLDIMGNCTTKKPLVKRGMPEGTKSGARRGLEPWDVCYMPQVEALEAIHSQFPNATFILNHRQHVDDWIKSVNHWGDLRERFGDCQISGLPAGKGAPGAAGDEQLKAFVAKHVLDVRRFVRQHPSHQLIEVVIDNPSAGRFMESKFNIRGTCWGHENNNKNSIGRRAWHHRPRSLLPRTA</sequence>
<name>A0A7S0X5R9_9CHLO</name>
<organism evidence="1">
    <name type="scientific">Mantoniella antarctica</name>
    <dbReference type="NCBI Taxonomy" id="81844"/>
    <lineage>
        <taxon>Eukaryota</taxon>
        <taxon>Viridiplantae</taxon>
        <taxon>Chlorophyta</taxon>
        <taxon>Mamiellophyceae</taxon>
        <taxon>Mamiellales</taxon>
        <taxon>Mamiellaceae</taxon>
        <taxon>Mantoniella</taxon>
    </lineage>
</organism>
<accession>A0A7S0X5R9</accession>
<evidence type="ECO:0008006" key="2">
    <source>
        <dbReference type="Google" id="ProtNLM"/>
    </source>
</evidence>
<dbReference type="SUPFAM" id="SSF52540">
    <property type="entry name" value="P-loop containing nucleoside triphosphate hydrolases"/>
    <property type="match status" value="1"/>
</dbReference>